<dbReference type="InterPro" id="IPR036157">
    <property type="entry name" value="dUTPase-like_sf"/>
</dbReference>
<evidence type="ECO:0000259" key="5">
    <source>
        <dbReference type="Pfam" id="PF00692"/>
    </source>
</evidence>
<organismHost>
    <name type="scientific">Orgyia pseudotsugata</name>
    <name type="common">Douglas-fir tussock moth</name>
    <dbReference type="NCBI Taxonomy" id="33414"/>
</organismHost>
<sequence>MKSFICGTACLFKSTIILRLKSQGYKAKVGDYKEACDKYAFLKNKACDPVLTTIYNAYTVLNEEEGAVHDRCVIDAIVYDCLIKNMPIDEFCAYIEKFKMLNEKWLTSNYFIFLVAGNAAQTLDRMLKRNNGIDEMTIEYVEKQNTYFALAARLLKKELVTIFEFNDMEVVVNKIAANHGLRMDTQATLVSGKIKPNYPQDAGIDMYTAVDTVLPPNQITKVKLHNRVLIEDGHYGRLVARSSTQFIVIEGIIDAGYTGELFFKAVNVGPAPIALTKDCAYVQLIITAFSKNYRLVDEHCIASKKTRRGDKGFGSTS</sequence>
<dbReference type="InterPro" id="IPR029054">
    <property type="entry name" value="dUTPase-like"/>
</dbReference>
<dbReference type="SUPFAM" id="SSF52540">
    <property type="entry name" value="P-loop containing nucleoside triphosphate hydrolases"/>
    <property type="match status" value="1"/>
</dbReference>
<dbReference type="Proteomes" id="UP000009248">
    <property type="component" value="Segment"/>
</dbReference>
<evidence type="ECO:0000256" key="4">
    <source>
        <dbReference type="ARBA" id="ARBA00023080"/>
    </source>
</evidence>
<feature type="domain" description="dUTPase-like" evidence="5">
    <location>
        <begin position="194"/>
        <end position="316"/>
    </location>
</feature>
<evidence type="ECO:0000256" key="2">
    <source>
        <dbReference type="ARBA" id="ARBA00012379"/>
    </source>
</evidence>
<dbReference type="EMBL" id="U75930">
    <property type="protein sequence ID" value="AAC59030.1"/>
    <property type="molecule type" value="Genomic_DNA"/>
</dbReference>
<dbReference type="CDD" id="cd07557">
    <property type="entry name" value="trimeric_dUTPase"/>
    <property type="match status" value="1"/>
</dbReference>
<dbReference type="PANTHER" id="PTHR11241">
    <property type="entry name" value="DEOXYURIDINE 5'-TRIPHOSPHATE NUCLEOTIDOHYDROLASE"/>
    <property type="match status" value="1"/>
</dbReference>
<dbReference type="GO" id="GO:0006226">
    <property type="term" value="P:dUMP biosynthetic process"/>
    <property type="evidence" value="ECO:0007669"/>
    <property type="project" value="InterPro"/>
</dbReference>
<dbReference type="InterPro" id="IPR027417">
    <property type="entry name" value="P-loop_NTPase"/>
</dbReference>
<keyword evidence="4" id="KW-0546">Nucleotide metabolism</keyword>
<keyword evidence="3" id="KW-0378">Hydrolase</keyword>
<dbReference type="OrthoDB" id="6521at10239"/>
<dbReference type="InterPro" id="IPR008181">
    <property type="entry name" value="dUTPase"/>
</dbReference>
<name>O10287_NPVOP</name>
<dbReference type="KEGG" id="vg:912095"/>
<evidence type="ECO:0000313" key="7">
    <source>
        <dbReference type="Proteomes" id="UP000009248"/>
    </source>
</evidence>
<dbReference type="InterPro" id="IPR033704">
    <property type="entry name" value="dUTPase_trimeric"/>
</dbReference>
<dbReference type="RefSeq" id="NP_046187.1">
    <property type="nucleotide sequence ID" value="NC_001875.2"/>
</dbReference>
<dbReference type="EC" id="3.6.1.23" evidence="2"/>
<protein>
    <recommendedName>
        <fullName evidence="2">dUTP diphosphatase</fullName>
        <ecNumber evidence="2">3.6.1.23</ecNumber>
    </recommendedName>
</protein>
<keyword evidence="7" id="KW-1185">Reference proteome</keyword>
<proteinExistence type="inferred from homology"/>
<comment type="similarity">
    <text evidence="1">Belongs to the dUTPase family.</text>
</comment>
<dbReference type="SUPFAM" id="SSF51283">
    <property type="entry name" value="dUTPase-like"/>
    <property type="match status" value="1"/>
</dbReference>
<evidence type="ECO:0000256" key="1">
    <source>
        <dbReference type="ARBA" id="ARBA00006581"/>
    </source>
</evidence>
<dbReference type="GO" id="GO:0046081">
    <property type="term" value="P:dUTP catabolic process"/>
    <property type="evidence" value="ECO:0007669"/>
    <property type="project" value="InterPro"/>
</dbReference>
<dbReference type="Gene3D" id="3.40.50.300">
    <property type="entry name" value="P-loop containing nucleotide triphosphate hydrolases"/>
    <property type="match status" value="1"/>
</dbReference>
<reference evidence="6 7" key="1">
    <citation type="journal article" date="1997" name="Virology">
        <title>The sequence of the Orgyia pseudotsugata multinucleocapsid nuclear polyhedrosis virus genome.</title>
        <authorList>
            <person name="Ahrens C.H."/>
            <person name="Russell R.L."/>
            <person name="Funk C.J."/>
            <person name="Evans J.T."/>
            <person name="Harwood S.H."/>
            <person name="Rohrmann G.F."/>
        </authorList>
    </citation>
    <scope>NUCLEOTIDE SEQUENCE [LARGE SCALE GENOMIC DNA]</scope>
</reference>
<accession>O10287</accession>
<dbReference type="Gene3D" id="2.70.40.10">
    <property type="match status" value="1"/>
</dbReference>
<dbReference type="GeneID" id="912095"/>
<dbReference type="Pfam" id="PF00692">
    <property type="entry name" value="dUTPase"/>
    <property type="match status" value="1"/>
</dbReference>
<evidence type="ECO:0000256" key="3">
    <source>
        <dbReference type="ARBA" id="ARBA00022801"/>
    </source>
</evidence>
<organism evidence="6 7">
    <name type="scientific">Orgyia pseudotsugata multicapsid polyhedrosis virus</name>
    <name type="common">OpMNPV</name>
    <dbReference type="NCBI Taxonomy" id="262177"/>
    <lineage>
        <taxon>Viruses</taxon>
        <taxon>Viruses incertae sedis</taxon>
        <taxon>Naldaviricetes</taxon>
        <taxon>Lefavirales</taxon>
        <taxon>Baculoviridae</taxon>
        <taxon>Alphabaculovirus</taxon>
        <taxon>Alphabaculovirus orpseudotsugatae</taxon>
    </lineage>
</organism>
<evidence type="ECO:0000313" key="6">
    <source>
        <dbReference type="EMBL" id="AAC59030.1"/>
    </source>
</evidence>
<dbReference type="GO" id="GO:0004170">
    <property type="term" value="F:dUTP diphosphatase activity"/>
    <property type="evidence" value="ECO:0007669"/>
    <property type="project" value="UniProtKB-EC"/>
</dbReference>
<dbReference type="PIR" id="T10300">
    <property type="entry name" value="T10300"/>
</dbReference>
<dbReference type="PANTHER" id="PTHR11241:SF0">
    <property type="entry name" value="DEOXYURIDINE 5'-TRIPHOSPHATE NUCLEOTIDOHYDROLASE"/>
    <property type="match status" value="1"/>
</dbReference>
<dbReference type="GO" id="GO:0000287">
    <property type="term" value="F:magnesium ion binding"/>
    <property type="evidence" value="ECO:0007669"/>
    <property type="project" value="InterPro"/>
</dbReference>